<feature type="domain" description="HTH cro/C1-type" evidence="1">
    <location>
        <begin position="23"/>
        <end position="77"/>
    </location>
</feature>
<dbReference type="EMBL" id="JAEPBG010000013">
    <property type="protein sequence ID" value="MBK4737611.1"/>
    <property type="molecule type" value="Genomic_DNA"/>
</dbReference>
<evidence type="ECO:0000259" key="1">
    <source>
        <dbReference type="PROSITE" id="PS50943"/>
    </source>
</evidence>
<organism evidence="2 3">
    <name type="scientific">Noviherbaspirillum pedocola</name>
    <dbReference type="NCBI Taxonomy" id="2801341"/>
    <lineage>
        <taxon>Bacteria</taxon>
        <taxon>Pseudomonadati</taxon>
        <taxon>Pseudomonadota</taxon>
        <taxon>Betaproteobacteria</taxon>
        <taxon>Burkholderiales</taxon>
        <taxon>Oxalobacteraceae</taxon>
        <taxon>Noviherbaspirillum</taxon>
    </lineage>
</organism>
<dbReference type="Pfam" id="PF17765">
    <property type="entry name" value="MLTR_LBD"/>
    <property type="match status" value="1"/>
</dbReference>
<dbReference type="InterPro" id="IPR041413">
    <property type="entry name" value="MLTR_LBD"/>
</dbReference>
<name>A0A934SVJ9_9BURK</name>
<sequence>MDQRVESHGAAEHVGFANFAQALRFWRGKRGISQLGLSTQSGISQRHLSFLEQGRAQPSRDMVIRLGIMLDIPLRERNAMLLAAGFAPAYRERSLSDPELASVRHALDFMLAQHAPYPALVVDRLWNLVMANGPAQMMMRWLLDVPKGAALPQEGVNVLRLMLDPQLVRRHLLNWEAVCADLLHWIRREAVGDGPQGEAASLLAELASLPGMREAMRSADLDTRALPFLPMQIEKDGVALKLFTSIATLGTPHDVTLHELRIESFFPSDDATAAWFRQRQ</sequence>
<dbReference type="Gene3D" id="3.30.450.180">
    <property type="match status" value="1"/>
</dbReference>
<accession>A0A934SVJ9</accession>
<dbReference type="PROSITE" id="PS50943">
    <property type="entry name" value="HTH_CROC1"/>
    <property type="match status" value="1"/>
</dbReference>
<gene>
    <name evidence="2" type="ORF">JJB74_23575</name>
</gene>
<dbReference type="InterPro" id="IPR010982">
    <property type="entry name" value="Lambda_DNA-bd_dom_sf"/>
</dbReference>
<dbReference type="GO" id="GO:0003677">
    <property type="term" value="F:DNA binding"/>
    <property type="evidence" value="ECO:0007669"/>
    <property type="project" value="InterPro"/>
</dbReference>
<comment type="caution">
    <text evidence="2">The sequence shown here is derived from an EMBL/GenBank/DDBJ whole genome shotgun (WGS) entry which is preliminary data.</text>
</comment>
<dbReference type="RefSeq" id="WP_200596057.1">
    <property type="nucleotide sequence ID" value="NZ_JAEPBG010000013.1"/>
</dbReference>
<dbReference type="PANTHER" id="PTHR35010">
    <property type="entry name" value="BLL4672 PROTEIN-RELATED"/>
    <property type="match status" value="1"/>
</dbReference>
<reference evidence="2" key="1">
    <citation type="submission" date="2021-01" db="EMBL/GenBank/DDBJ databases">
        <title>Genome sequence of strain Noviherbaspirillum sp. DKR-6.</title>
        <authorList>
            <person name="Chaudhary D.K."/>
        </authorList>
    </citation>
    <scope>NUCLEOTIDE SEQUENCE</scope>
    <source>
        <strain evidence="2">DKR-6</strain>
    </source>
</reference>
<dbReference type="Pfam" id="PF01381">
    <property type="entry name" value="HTH_3"/>
    <property type="match status" value="1"/>
</dbReference>
<evidence type="ECO:0000313" key="3">
    <source>
        <dbReference type="Proteomes" id="UP000622890"/>
    </source>
</evidence>
<dbReference type="CDD" id="cd00093">
    <property type="entry name" value="HTH_XRE"/>
    <property type="match status" value="1"/>
</dbReference>
<dbReference type="Proteomes" id="UP000622890">
    <property type="component" value="Unassembled WGS sequence"/>
</dbReference>
<dbReference type="SMART" id="SM00530">
    <property type="entry name" value="HTH_XRE"/>
    <property type="match status" value="1"/>
</dbReference>
<dbReference type="SUPFAM" id="SSF47413">
    <property type="entry name" value="lambda repressor-like DNA-binding domains"/>
    <property type="match status" value="1"/>
</dbReference>
<proteinExistence type="predicted"/>
<evidence type="ECO:0000313" key="2">
    <source>
        <dbReference type="EMBL" id="MBK4737611.1"/>
    </source>
</evidence>
<dbReference type="AlphaFoldDB" id="A0A934SVJ9"/>
<dbReference type="PANTHER" id="PTHR35010:SF4">
    <property type="entry name" value="BLL5781 PROTEIN"/>
    <property type="match status" value="1"/>
</dbReference>
<dbReference type="InterPro" id="IPR001387">
    <property type="entry name" value="Cro/C1-type_HTH"/>
</dbReference>
<protein>
    <submittedName>
        <fullName evidence="2">Helix-turn-helix transcriptional regulator</fullName>
    </submittedName>
</protein>
<dbReference type="Gene3D" id="1.10.260.40">
    <property type="entry name" value="lambda repressor-like DNA-binding domains"/>
    <property type="match status" value="1"/>
</dbReference>
<keyword evidence="3" id="KW-1185">Reference proteome</keyword>